<name>A0ABV9YV37_9PSEU</name>
<dbReference type="RefSeq" id="WP_378038592.1">
    <property type="nucleotide sequence ID" value="NZ_JBHSIV010000033.1"/>
</dbReference>
<keyword evidence="2" id="KW-0489">Methyltransferase</keyword>
<evidence type="ECO:0000313" key="3">
    <source>
        <dbReference type="Proteomes" id="UP001595947"/>
    </source>
</evidence>
<dbReference type="PANTHER" id="PTHR43591">
    <property type="entry name" value="METHYLTRANSFERASE"/>
    <property type="match status" value="1"/>
</dbReference>
<dbReference type="SUPFAM" id="SSF53335">
    <property type="entry name" value="S-adenosyl-L-methionine-dependent methyltransferases"/>
    <property type="match status" value="1"/>
</dbReference>
<reference evidence="3" key="1">
    <citation type="journal article" date="2019" name="Int. J. Syst. Evol. Microbiol.">
        <title>The Global Catalogue of Microorganisms (GCM) 10K type strain sequencing project: providing services to taxonomists for standard genome sequencing and annotation.</title>
        <authorList>
            <consortium name="The Broad Institute Genomics Platform"/>
            <consortium name="The Broad Institute Genome Sequencing Center for Infectious Disease"/>
            <person name="Wu L."/>
            <person name="Ma J."/>
        </authorList>
    </citation>
    <scope>NUCLEOTIDE SEQUENCE [LARGE SCALE GENOMIC DNA]</scope>
    <source>
        <strain evidence="3">CGMCC 4.7093</strain>
    </source>
</reference>
<accession>A0ABV9YV37</accession>
<evidence type="ECO:0000259" key="1">
    <source>
        <dbReference type="Pfam" id="PF13649"/>
    </source>
</evidence>
<comment type="caution">
    <text evidence="2">The sequence shown here is derived from an EMBL/GenBank/DDBJ whole genome shotgun (WGS) entry which is preliminary data.</text>
</comment>
<dbReference type="Proteomes" id="UP001595947">
    <property type="component" value="Unassembled WGS sequence"/>
</dbReference>
<protein>
    <submittedName>
        <fullName evidence="2">Methyltransferase domain-containing protein</fullName>
    </submittedName>
</protein>
<dbReference type="PANTHER" id="PTHR43591:SF99">
    <property type="entry name" value="OS06G0646000 PROTEIN"/>
    <property type="match status" value="1"/>
</dbReference>
<keyword evidence="2" id="KW-0808">Transferase</keyword>
<dbReference type="EMBL" id="JBHSIV010000033">
    <property type="protein sequence ID" value="MFC5065260.1"/>
    <property type="molecule type" value="Genomic_DNA"/>
</dbReference>
<evidence type="ECO:0000313" key="2">
    <source>
        <dbReference type="EMBL" id="MFC5065260.1"/>
    </source>
</evidence>
<dbReference type="GO" id="GO:0032259">
    <property type="term" value="P:methylation"/>
    <property type="evidence" value="ECO:0007669"/>
    <property type="project" value="UniProtKB-KW"/>
</dbReference>
<dbReference type="Gene3D" id="3.40.50.150">
    <property type="entry name" value="Vaccinia Virus protein VP39"/>
    <property type="match status" value="1"/>
</dbReference>
<dbReference type="Pfam" id="PF13649">
    <property type="entry name" value="Methyltransf_25"/>
    <property type="match status" value="1"/>
</dbReference>
<feature type="domain" description="Methyltransferase" evidence="1">
    <location>
        <begin position="90"/>
        <end position="183"/>
    </location>
</feature>
<sequence>MSARDRLVALLAEPPADRGGPWLDLVEGRPGSRGRLQDAWESTTGAGGYDGVLGIGDRVEAYVPDLLGGSLLRSFYRVDERLGLAGGETVLDLACGPGTLTRRLARAVGRRGLVIGADLSEPMLERAARSTPFAQVDFARMDAMDLPLRDATVDALSCSLCLHLVPDLATSLAEITRVLRPGGSAAFAVPAHAPGPLRAFSEVLAQVGQARFFGPGDLASTLRRRGFSEVRERSLGGIRVVDAVAPV</sequence>
<keyword evidence="3" id="KW-1185">Reference proteome</keyword>
<organism evidence="2 3">
    <name type="scientific">Actinomycetospora atypica</name>
    <dbReference type="NCBI Taxonomy" id="1290095"/>
    <lineage>
        <taxon>Bacteria</taxon>
        <taxon>Bacillati</taxon>
        <taxon>Actinomycetota</taxon>
        <taxon>Actinomycetes</taxon>
        <taxon>Pseudonocardiales</taxon>
        <taxon>Pseudonocardiaceae</taxon>
        <taxon>Actinomycetospora</taxon>
    </lineage>
</organism>
<dbReference type="CDD" id="cd02440">
    <property type="entry name" value="AdoMet_MTases"/>
    <property type="match status" value="1"/>
</dbReference>
<dbReference type="InterPro" id="IPR041698">
    <property type="entry name" value="Methyltransf_25"/>
</dbReference>
<dbReference type="GO" id="GO:0008168">
    <property type="term" value="F:methyltransferase activity"/>
    <property type="evidence" value="ECO:0007669"/>
    <property type="project" value="UniProtKB-KW"/>
</dbReference>
<proteinExistence type="predicted"/>
<dbReference type="InterPro" id="IPR029063">
    <property type="entry name" value="SAM-dependent_MTases_sf"/>
</dbReference>
<gene>
    <name evidence="2" type="ORF">ACFPBZ_23800</name>
</gene>